<accession>A0ABV0MXJ2</accession>
<reference evidence="3 4" key="1">
    <citation type="submission" date="2021-06" db="EMBL/GenBank/DDBJ databases">
        <authorList>
            <person name="Palmer J.M."/>
        </authorList>
    </citation>
    <scope>NUCLEOTIDE SEQUENCE [LARGE SCALE GENOMIC DNA]</scope>
    <source>
        <strain evidence="3 4">GA_2019</strain>
        <tissue evidence="3">Muscle</tissue>
    </source>
</reference>
<evidence type="ECO:0000256" key="1">
    <source>
        <dbReference type="SAM" id="Coils"/>
    </source>
</evidence>
<comment type="caution">
    <text evidence="3">The sequence shown here is derived from an EMBL/GenBank/DDBJ whole genome shotgun (WGS) entry which is preliminary data.</text>
</comment>
<organism evidence="3 4">
    <name type="scientific">Goodea atripinnis</name>
    <dbReference type="NCBI Taxonomy" id="208336"/>
    <lineage>
        <taxon>Eukaryota</taxon>
        <taxon>Metazoa</taxon>
        <taxon>Chordata</taxon>
        <taxon>Craniata</taxon>
        <taxon>Vertebrata</taxon>
        <taxon>Euteleostomi</taxon>
        <taxon>Actinopterygii</taxon>
        <taxon>Neopterygii</taxon>
        <taxon>Teleostei</taxon>
        <taxon>Neoteleostei</taxon>
        <taxon>Acanthomorphata</taxon>
        <taxon>Ovalentaria</taxon>
        <taxon>Atherinomorphae</taxon>
        <taxon>Cyprinodontiformes</taxon>
        <taxon>Goodeidae</taxon>
        <taxon>Goodea</taxon>
    </lineage>
</organism>
<dbReference type="InterPro" id="IPR012852">
    <property type="entry name" value="CALCOCO1-like"/>
</dbReference>
<evidence type="ECO:0000313" key="4">
    <source>
        <dbReference type="Proteomes" id="UP001476798"/>
    </source>
</evidence>
<keyword evidence="4" id="KW-1185">Reference proteome</keyword>
<evidence type="ECO:0000259" key="2">
    <source>
        <dbReference type="Pfam" id="PF07888"/>
    </source>
</evidence>
<dbReference type="EMBL" id="JAHRIO010019999">
    <property type="protein sequence ID" value="MEQ2163849.1"/>
    <property type="molecule type" value="Genomic_DNA"/>
</dbReference>
<name>A0ABV0MXJ2_9TELE</name>
<gene>
    <name evidence="3" type="primary">CALCOCO1</name>
    <name evidence="3" type="ORF">GOODEAATRI_000269</name>
</gene>
<proteinExistence type="predicted"/>
<keyword evidence="1" id="KW-0175">Coiled coil</keyword>
<feature type="domain" description="Calcium binding and coiled-coil" evidence="2">
    <location>
        <begin position="1"/>
        <end position="76"/>
    </location>
</feature>
<evidence type="ECO:0000313" key="3">
    <source>
        <dbReference type="EMBL" id="MEQ2163849.1"/>
    </source>
</evidence>
<protein>
    <submittedName>
        <fullName evidence="3">Calcium-binding and coiled-coil domain-containing protein 1</fullName>
    </submittedName>
</protein>
<dbReference type="Proteomes" id="UP001476798">
    <property type="component" value="Unassembled WGS sequence"/>
</dbReference>
<feature type="coiled-coil region" evidence="1">
    <location>
        <begin position="15"/>
        <end position="49"/>
    </location>
</feature>
<dbReference type="Pfam" id="PF07888">
    <property type="entry name" value="CALCOCO1"/>
    <property type="match status" value="1"/>
</dbReference>
<sequence>MRTLRERFHMSERTVEGLKSDLSTLAAQRDRVQAELHQTRVQAAQLTIQLADASMALREGRANWAQDRQNLQHTAEELMEYIFQMEQKTGTVTTARWDTAPIASTGTNFHCKYP</sequence>